<dbReference type="EMBL" id="BLAL01000074">
    <property type="protein sequence ID" value="GES83855.1"/>
    <property type="molecule type" value="Genomic_DNA"/>
</dbReference>
<accession>A0A2Z6RT37</accession>
<dbReference type="AlphaFoldDB" id="A0A2Z6RT37"/>
<feature type="region of interest" description="Disordered" evidence="1">
    <location>
        <begin position="25"/>
        <end position="46"/>
    </location>
</feature>
<keyword evidence="4" id="KW-1185">Reference proteome</keyword>
<reference evidence="3" key="2">
    <citation type="submission" date="2019-10" db="EMBL/GenBank/DDBJ databases">
        <title>Conservation and host-specific expression of non-tandemly repeated heterogenous ribosome RNA gene in arbuscular mycorrhizal fungi.</title>
        <authorList>
            <person name="Maeda T."/>
            <person name="Kobayashi Y."/>
            <person name="Nakagawa T."/>
            <person name="Ezawa T."/>
            <person name="Yamaguchi K."/>
            <person name="Bino T."/>
            <person name="Nishimoto Y."/>
            <person name="Shigenobu S."/>
            <person name="Kawaguchi M."/>
        </authorList>
    </citation>
    <scope>NUCLEOTIDE SEQUENCE</scope>
    <source>
        <strain evidence="3">HR1</strain>
    </source>
</reference>
<evidence type="ECO:0000313" key="2">
    <source>
        <dbReference type="EMBL" id="GBC04013.1"/>
    </source>
</evidence>
<dbReference type="Proteomes" id="UP000247702">
    <property type="component" value="Unassembled WGS sequence"/>
</dbReference>
<protein>
    <submittedName>
        <fullName evidence="2">Uncharacterized protein</fullName>
    </submittedName>
</protein>
<reference evidence="2 4" key="1">
    <citation type="submission" date="2017-11" db="EMBL/GenBank/DDBJ databases">
        <title>The genome of Rhizophagus clarus HR1 reveals common genetic basis of auxotrophy among arbuscular mycorrhizal fungi.</title>
        <authorList>
            <person name="Kobayashi Y."/>
        </authorList>
    </citation>
    <scope>NUCLEOTIDE SEQUENCE [LARGE SCALE GENOMIC DNA]</scope>
    <source>
        <strain evidence="2 4">HR1</strain>
    </source>
</reference>
<evidence type="ECO:0000256" key="1">
    <source>
        <dbReference type="SAM" id="MobiDB-lite"/>
    </source>
</evidence>
<sequence>MNSNNRNIQNYSNLPISQTGNNFTPLQILDNNNNNDNVNIQHHTSNNNLGMSSVSLNDTATPALQNATFEFYCPLSNDTRIYHVTYQFTELHPLENARLLNDRINLSHIPNYQLQLHRNVESLIRQQIQQQVQQPVVYQQNSIQQQSFDTIQSSQAYLNNNAYDTASVSVNGTVSHDMQDTRNTGFQNSS</sequence>
<evidence type="ECO:0000313" key="3">
    <source>
        <dbReference type="EMBL" id="GES83855.1"/>
    </source>
</evidence>
<dbReference type="Proteomes" id="UP000615446">
    <property type="component" value="Unassembled WGS sequence"/>
</dbReference>
<name>A0A2Z6RT37_9GLOM</name>
<proteinExistence type="predicted"/>
<dbReference type="EMBL" id="BEXD01003923">
    <property type="protein sequence ID" value="GBC04013.1"/>
    <property type="molecule type" value="Genomic_DNA"/>
</dbReference>
<gene>
    <name evidence="3" type="ORF">RCL2_001100500</name>
    <name evidence="2" type="ORF">RclHR1_05470004</name>
</gene>
<feature type="compositionally biased region" description="Low complexity" evidence="1">
    <location>
        <begin position="30"/>
        <end position="39"/>
    </location>
</feature>
<evidence type="ECO:0000313" key="4">
    <source>
        <dbReference type="Proteomes" id="UP000247702"/>
    </source>
</evidence>
<comment type="caution">
    <text evidence="2">The sequence shown here is derived from an EMBL/GenBank/DDBJ whole genome shotgun (WGS) entry which is preliminary data.</text>
</comment>
<organism evidence="2 4">
    <name type="scientific">Rhizophagus clarus</name>
    <dbReference type="NCBI Taxonomy" id="94130"/>
    <lineage>
        <taxon>Eukaryota</taxon>
        <taxon>Fungi</taxon>
        <taxon>Fungi incertae sedis</taxon>
        <taxon>Mucoromycota</taxon>
        <taxon>Glomeromycotina</taxon>
        <taxon>Glomeromycetes</taxon>
        <taxon>Glomerales</taxon>
        <taxon>Glomeraceae</taxon>
        <taxon>Rhizophagus</taxon>
    </lineage>
</organism>